<evidence type="ECO:0000313" key="2">
    <source>
        <dbReference type="Proteomes" id="UP000244223"/>
    </source>
</evidence>
<dbReference type="RefSeq" id="WP_107865788.1">
    <property type="nucleotide sequence ID" value="NZ_QAON01000008.1"/>
</dbReference>
<reference evidence="1 2" key="1">
    <citation type="submission" date="2018-04" db="EMBL/GenBank/DDBJ databases">
        <title>Genomic Encyclopedia of Archaeal and Bacterial Type Strains, Phase II (KMG-II): from individual species to whole genera.</title>
        <authorList>
            <person name="Goeker M."/>
        </authorList>
    </citation>
    <scope>NUCLEOTIDE SEQUENCE [LARGE SCALE GENOMIC DNA]</scope>
    <source>
        <strain evidence="1 2">DSM 5822</strain>
    </source>
</reference>
<dbReference type="AlphaFoldDB" id="A0A2T5IYS9"/>
<dbReference type="OrthoDB" id="6073936at2"/>
<accession>A0A2T5IYS9</accession>
<sequence>MSKLEASAELQKIAQLLSVPSTSLSFLEHLPASELAQIRGLTTDKLFNDGRKLFQKLASASKLMPAGITASIGEKVFGPMLCARIASEMPHQRAVELAQKMSIPFLAKVTLELDPRRVKDIIQNMPLDKMRAVAKELLSSHQYIVMGGFVGFMKPENLKIILSDVSNEEALLHIGFFIEEKRIVSDIMRLLPKDRLKKLIACMRVNKELWPESLALMVHIEDDLKREMGDMAAEEHEDVLNDLIETVYQLQLWQDALPLFACLSASTQYKVIHTASMQRADLLEAALLHTNHYDLWHTFLPLIEFMGQTQREILADVILKQGNTFTENIVQTAIKHQLWQPLFDVLQAIPDEIRPPYIAHTKPFLHHAELSKLIEERNLSHWFN</sequence>
<dbReference type="EMBL" id="QAON01000008">
    <property type="protein sequence ID" value="PTQ89144.1"/>
    <property type="molecule type" value="Genomic_DNA"/>
</dbReference>
<keyword evidence="2" id="KW-1185">Reference proteome</keyword>
<evidence type="ECO:0000313" key="1">
    <source>
        <dbReference type="EMBL" id="PTQ89144.1"/>
    </source>
</evidence>
<organism evidence="1 2">
    <name type="scientific">Agitococcus lubricus</name>
    <dbReference type="NCBI Taxonomy" id="1077255"/>
    <lineage>
        <taxon>Bacteria</taxon>
        <taxon>Pseudomonadati</taxon>
        <taxon>Pseudomonadota</taxon>
        <taxon>Gammaproteobacteria</taxon>
        <taxon>Moraxellales</taxon>
        <taxon>Moraxellaceae</taxon>
        <taxon>Agitococcus</taxon>
    </lineage>
</organism>
<dbReference type="Proteomes" id="UP000244223">
    <property type="component" value="Unassembled WGS sequence"/>
</dbReference>
<proteinExistence type="predicted"/>
<name>A0A2T5IYS9_9GAMM</name>
<protein>
    <submittedName>
        <fullName evidence="1">Uncharacterized protein</fullName>
    </submittedName>
</protein>
<gene>
    <name evidence="1" type="ORF">C8N29_10825</name>
</gene>
<comment type="caution">
    <text evidence="1">The sequence shown here is derived from an EMBL/GenBank/DDBJ whole genome shotgun (WGS) entry which is preliminary data.</text>
</comment>